<keyword evidence="3" id="KW-1185">Reference proteome</keyword>
<feature type="region of interest" description="Disordered" evidence="1">
    <location>
        <begin position="20"/>
        <end position="129"/>
    </location>
</feature>
<evidence type="ECO:0000256" key="1">
    <source>
        <dbReference type="SAM" id="MobiDB-lite"/>
    </source>
</evidence>
<proteinExistence type="predicted"/>
<dbReference type="EMBL" id="MSFL01000001">
    <property type="protein sequence ID" value="PWY92382.1"/>
    <property type="molecule type" value="Genomic_DNA"/>
</dbReference>
<feature type="compositionally biased region" description="Basic and acidic residues" evidence="1">
    <location>
        <begin position="20"/>
        <end position="30"/>
    </location>
</feature>
<accession>A0A317X451</accession>
<feature type="compositionally biased region" description="Low complexity" evidence="1">
    <location>
        <begin position="71"/>
        <end position="100"/>
    </location>
</feature>
<dbReference type="GeneID" id="37071025"/>
<gene>
    <name evidence="2" type="ORF">BO70DRAFT_8549</name>
</gene>
<protein>
    <submittedName>
        <fullName evidence="2">Uncharacterized protein</fullName>
    </submittedName>
</protein>
<reference evidence="2 3" key="1">
    <citation type="submission" date="2016-12" db="EMBL/GenBank/DDBJ databases">
        <title>The genomes of Aspergillus section Nigri reveals drivers in fungal speciation.</title>
        <authorList>
            <consortium name="DOE Joint Genome Institute"/>
            <person name="Vesth T.C."/>
            <person name="Nybo J."/>
            <person name="Theobald S."/>
            <person name="Brandl J."/>
            <person name="Frisvad J.C."/>
            <person name="Nielsen K.F."/>
            <person name="Lyhne E.K."/>
            <person name="Kogle M.E."/>
            <person name="Kuo A."/>
            <person name="Riley R."/>
            <person name="Clum A."/>
            <person name="Nolan M."/>
            <person name="Lipzen A."/>
            <person name="Salamov A."/>
            <person name="Henrissat B."/>
            <person name="Wiebenga A."/>
            <person name="De Vries R.P."/>
            <person name="Grigoriev I.V."/>
            <person name="Mortensen U.H."/>
            <person name="Andersen M.R."/>
            <person name="Baker S.E."/>
        </authorList>
    </citation>
    <scope>NUCLEOTIDE SEQUENCE [LARGE SCALE GENOMIC DNA]</scope>
    <source>
        <strain evidence="2 3">CBS 117.55</strain>
    </source>
</reference>
<dbReference type="RefSeq" id="XP_025404121.1">
    <property type="nucleotide sequence ID" value="XM_025548788.1"/>
</dbReference>
<name>A0A317X451_9EURO</name>
<feature type="compositionally biased region" description="Basic residues" evidence="1">
    <location>
        <begin position="104"/>
        <end position="120"/>
    </location>
</feature>
<dbReference type="AlphaFoldDB" id="A0A317X451"/>
<evidence type="ECO:0000313" key="2">
    <source>
        <dbReference type="EMBL" id="PWY92382.1"/>
    </source>
</evidence>
<dbReference type="VEuPathDB" id="FungiDB:BO70DRAFT_8549"/>
<dbReference type="Proteomes" id="UP000247233">
    <property type="component" value="Unassembled WGS sequence"/>
</dbReference>
<sequence length="129" mass="14757">MLPVRPPAYYTHILRPVDRHTDASPVRDPDTTPPSRLNIPLLHHRSLSPDRYRYPTEPQPTKWRGIRSSRRNSSPSRHGSCASSSVSLPLLSLPSPIPSLLDRRLRKLKLRTRAHTHTHTQTHTERGSD</sequence>
<organism evidence="2 3">
    <name type="scientific">Aspergillus heteromorphus CBS 117.55</name>
    <dbReference type="NCBI Taxonomy" id="1448321"/>
    <lineage>
        <taxon>Eukaryota</taxon>
        <taxon>Fungi</taxon>
        <taxon>Dikarya</taxon>
        <taxon>Ascomycota</taxon>
        <taxon>Pezizomycotina</taxon>
        <taxon>Eurotiomycetes</taxon>
        <taxon>Eurotiomycetidae</taxon>
        <taxon>Eurotiales</taxon>
        <taxon>Aspergillaceae</taxon>
        <taxon>Aspergillus</taxon>
        <taxon>Aspergillus subgen. Circumdati</taxon>
    </lineage>
</organism>
<evidence type="ECO:0000313" key="3">
    <source>
        <dbReference type="Proteomes" id="UP000247233"/>
    </source>
</evidence>
<comment type="caution">
    <text evidence="2">The sequence shown here is derived from an EMBL/GenBank/DDBJ whole genome shotgun (WGS) entry which is preliminary data.</text>
</comment>